<evidence type="ECO:0000313" key="3">
    <source>
        <dbReference type="EMBL" id="KKL92648.1"/>
    </source>
</evidence>
<dbReference type="AlphaFoldDB" id="A0A0F9G1W4"/>
<keyword evidence="1" id="KW-0677">Repeat</keyword>
<sequence>WYDKSFSIDRKNPYVLSGLGLLHFELNDYHTSLSYWHQLLEIEPDDVKVLTNTGNCYRKLREFSHALKYFYKALEVENRNFYALYGIADSYRGLKDYEKATEYWRKILENDPHNKKILTRVGDSYRNLGNLKTAKFYYKKAIEREFDYYAILGLSILEKKEKNYTAAIENLTQLENLSGLNIQITLLLSECYDEMNERDKAIDILSSALKKGINNENIKNRMKLLIHHK</sequence>
<proteinExistence type="predicted"/>
<evidence type="ECO:0008006" key="4">
    <source>
        <dbReference type="Google" id="ProtNLM"/>
    </source>
</evidence>
<dbReference type="SMART" id="SM00028">
    <property type="entry name" value="TPR"/>
    <property type="match status" value="5"/>
</dbReference>
<dbReference type="PANTHER" id="PTHR12558:SF13">
    <property type="entry name" value="CELL DIVISION CYCLE PROTEIN 27 HOMOLOG"/>
    <property type="match status" value="1"/>
</dbReference>
<dbReference type="EMBL" id="LAZR01019408">
    <property type="protein sequence ID" value="KKL92648.1"/>
    <property type="molecule type" value="Genomic_DNA"/>
</dbReference>
<dbReference type="Pfam" id="PF14559">
    <property type="entry name" value="TPR_19"/>
    <property type="match status" value="1"/>
</dbReference>
<dbReference type="Pfam" id="PF07719">
    <property type="entry name" value="TPR_2"/>
    <property type="match status" value="1"/>
</dbReference>
<dbReference type="InterPro" id="IPR019734">
    <property type="entry name" value="TPR_rpt"/>
</dbReference>
<name>A0A0F9G1W4_9ZZZZ</name>
<dbReference type="InterPro" id="IPR013105">
    <property type="entry name" value="TPR_2"/>
</dbReference>
<reference evidence="3" key="1">
    <citation type="journal article" date="2015" name="Nature">
        <title>Complex archaea that bridge the gap between prokaryotes and eukaryotes.</title>
        <authorList>
            <person name="Spang A."/>
            <person name="Saw J.H."/>
            <person name="Jorgensen S.L."/>
            <person name="Zaremba-Niedzwiedzka K."/>
            <person name="Martijn J."/>
            <person name="Lind A.E."/>
            <person name="van Eijk R."/>
            <person name="Schleper C."/>
            <person name="Guy L."/>
            <person name="Ettema T.J."/>
        </authorList>
    </citation>
    <scope>NUCLEOTIDE SEQUENCE</scope>
</reference>
<evidence type="ECO:0000256" key="1">
    <source>
        <dbReference type="ARBA" id="ARBA00022737"/>
    </source>
</evidence>
<evidence type="ECO:0000256" key="2">
    <source>
        <dbReference type="ARBA" id="ARBA00022803"/>
    </source>
</evidence>
<protein>
    <recommendedName>
        <fullName evidence="4">UDP-N-acetylglucosamine--peptide N-acetylglucosaminyltransferase SPINDLY</fullName>
    </recommendedName>
</protein>
<dbReference type="Pfam" id="PF13181">
    <property type="entry name" value="TPR_8"/>
    <property type="match status" value="1"/>
</dbReference>
<gene>
    <name evidence="3" type="ORF">LCGC14_1882610</name>
</gene>
<keyword evidence="2" id="KW-0802">TPR repeat</keyword>
<dbReference type="InterPro" id="IPR011990">
    <property type="entry name" value="TPR-like_helical_dom_sf"/>
</dbReference>
<feature type="non-terminal residue" evidence="3">
    <location>
        <position position="1"/>
    </location>
</feature>
<dbReference type="Gene3D" id="1.25.40.10">
    <property type="entry name" value="Tetratricopeptide repeat domain"/>
    <property type="match status" value="2"/>
</dbReference>
<organism evidence="3">
    <name type="scientific">marine sediment metagenome</name>
    <dbReference type="NCBI Taxonomy" id="412755"/>
    <lineage>
        <taxon>unclassified sequences</taxon>
        <taxon>metagenomes</taxon>
        <taxon>ecological metagenomes</taxon>
    </lineage>
</organism>
<dbReference type="PANTHER" id="PTHR12558">
    <property type="entry name" value="CELL DIVISION CYCLE 16,23,27"/>
    <property type="match status" value="1"/>
</dbReference>
<dbReference type="Pfam" id="PF00515">
    <property type="entry name" value="TPR_1"/>
    <property type="match status" value="1"/>
</dbReference>
<dbReference type="PROSITE" id="PS50005">
    <property type="entry name" value="TPR"/>
    <property type="match status" value="3"/>
</dbReference>
<accession>A0A0F9G1W4</accession>
<dbReference type="SUPFAM" id="SSF48452">
    <property type="entry name" value="TPR-like"/>
    <property type="match status" value="1"/>
</dbReference>
<comment type="caution">
    <text evidence="3">The sequence shown here is derived from an EMBL/GenBank/DDBJ whole genome shotgun (WGS) entry which is preliminary data.</text>
</comment>